<dbReference type="AlphaFoldDB" id="A0A974CDI8"/>
<feature type="domain" description="Pseudouridine synthase II N-terminal" evidence="5">
    <location>
        <begin position="123"/>
        <end position="203"/>
    </location>
</feature>
<dbReference type="Pfam" id="PF01509">
    <property type="entry name" value="TruB_N"/>
    <property type="match status" value="1"/>
</dbReference>
<accession>A0A974CDI8</accession>
<protein>
    <recommendedName>
        <fullName evidence="2">tRNA pseudouridine(55) synthase</fullName>
        <ecNumber evidence="2">5.4.99.25</ecNumber>
    </recommendedName>
</protein>
<dbReference type="EMBL" id="CM004478">
    <property type="protein sequence ID" value="OCT71279.1"/>
    <property type="molecule type" value="Genomic_DNA"/>
</dbReference>
<dbReference type="InterPro" id="IPR002501">
    <property type="entry name" value="PsdUridine_synth_N"/>
</dbReference>
<evidence type="ECO:0000259" key="5">
    <source>
        <dbReference type="Pfam" id="PF01509"/>
    </source>
</evidence>
<dbReference type="GO" id="GO:0005634">
    <property type="term" value="C:nucleus"/>
    <property type="evidence" value="ECO:0007669"/>
    <property type="project" value="TreeGrafter"/>
</dbReference>
<dbReference type="InterPro" id="IPR014780">
    <property type="entry name" value="tRNA_psdUridine_synth_TruB"/>
</dbReference>
<gene>
    <name evidence="6" type="ORF">XELAEV_18034257mg</name>
</gene>
<comment type="similarity">
    <text evidence="1">Belongs to the pseudouridine synthase TruB family.</text>
</comment>
<dbReference type="PANTHER" id="PTHR13767">
    <property type="entry name" value="TRNA-PSEUDOURIDINE SYNTHASE"/>
    <property type="match status" value="1"/>
</dbReference>
<evidence type="ECO:0000256" key="3">
    <source>
        <dbReference type="ARBA" id="ARBA00022694"/>
    </source>
</evidence>
<evidence type="ECO:0000313" key="6">
    <source>
        <dbReference type="EMBL" id="OCT71279.1"/>
    </source>
</evidence>
<evidence type="ECO:0000256" key="2">
    <source>
        <dbReference type="ARBA" id="ARBA00012787"/>
    </source>
</evidence>
<dbReference type="InterPro" id="IPR020103">
    <property type="entry name" value="PsdUridine_synth_cat_dom_sf"/>
</dbReference>
<keyword evidence="3" id="KW-0819">tRNA processing</keyword>
<evidence type="ECO:0000313" key="7">
    <source>
        <dbReference type="Proteomes" id="UP000694892"/>
    </source>
</evidence>
<keyword evidence="4" id="KW-0413">Isomerase</keyword>
<dbReference type="GO" id="GO:1990481">
    <property type="term" value="P:mRNA pseudouridine synthesis"/>
    <property type="evidence" value="ECO:0007669"/>
    <property type="project" value="TreeGrafter"/>
</dbReference>
<organism evidence="6 7">
    <name type="scientific">Xenopus laevis</name>
    <name type="common">African clawed frog</name>
    <dbReference type="NCBI Taxonomy" id="8355"/>
    <lineage>
        <taxon>Eukaryota</taxon>
        <taxon>Metazoa</taxon>
        <taxon>Chordata</taxon>
        <taxon>Craniata</taxon>
        <taxon>Vertebrata</taxon>
        <taxon>Euteleostomi</taxon>
        <taxon>Amphibia</taxon>
        <taxon>Batrachia</taxon>
        <taxon>Anura</taxon>
        <taxon>Pipoidea</taxon>
        <taxon>Pipidae</taxon>
        <taxon>Xenopodinae</taxon>
        <taxon>Xenopus</taxon>
        <taxon>Xenopus</taxon>
    </lineage>
</organism>
<reference evidence="7" key="1">
    <citation type="journal article" date="2016" name="Nature">
        <title>Genome evolution in the allotetraploid frog Xenopus laevis.</title>
        <authorList>
            <person name="Session A.M."/>
            <person name="Uno Y."/>
            <person name="Kwon T."/>
            <person name="Chapman J.A."/>
            <person name="Toyoda A."/>
            <person name="Takahashi S."/>
            <person name="Fukui A."/>
            <person name="Hikosaka A."/>
            <person name="Suzuki A."/>
            <person name="Kondo M."/>
            <person name="van Heeringen S.J."/>
            <person name="Quigley I."/>
            <person name="Heinz S."/>
            <person name="Ogino H."/>
            <person name="Ochi H."/>
            <person name="Hellsten U."/>
            <person name="Lyons J.B."/>
            <person name="Simakov O."/>
            <person name="Putnam N."/>
            <person name="Stites J."/>
            <person name="Kuroki Y."/>
            <person name="Tanaka T."/>
            <person name="Michiue T."/>
            <person name="Watanabe M."/>
            <person name="Bogdanovic O."/>
            <person name="Lister R."/>
            <person name="Georgiou G."/>
            <person name="Paranjpe S.S."/>
            <person name="van Kruijsbergen I."/>
            <person name="Shu S."/>
            <person name="Carlson J."/>
            <person name="Kinoshita T."/>
            <person name="Ohta Y."/>
            <person name="Mawaribuchi S."/>
            <person name="Jenkins J."/>
            <person name="Grimwood J."/>
            <person name="Schmutz J."/>
            <person name="Mitros T."/>
            <person name="Mozaffari S.V."/>
            <person name="Suzuki Y."/>
            <person name="Haramoto Y."/>
            <person name="Yamamoto T.S."/>
            <person name="Takagi C."/>
            <person name="Heald R."/>
            <person name="Miller K."/>
            <person name="Haudenschild C."/>
            <person name="Kitzman J."/>
            <person name="Nakayama T."/>
            <person name="Izutsu Y."/>
            <person name="Robert J."/>
            <person name="Fortriede J."/>
            <person name="Burns K."/>
            <person name="Lotay V."/>
            <person name="Karimi K."/>
            <person name="Yasuoka Y."/>
            <person name="Dichmann D.S."/>
            <person name="Flajnik M.F."/>
            <person name="Houston D.W."/>
            <person name="Shendure J."/>
            <person name="DuPasquier L."/>
            <person name="Vize P.D."/>
            <person name="Zorn A.M."/>
            <person name="Ito M."/>
            <person name="Marcotte E.M."/>
            <person name="Wallingford J.B."/>
            <person name="Ito Y."/>
            <person name="Asashima M."/>
            <person name="Ueno N."/>
            <person name="Matsuda Y."/>
            <person name="Veenstra G.J."/>
            <person name="Fujiyama A."/>
            <person name="Harland R.M."/>
            <person name="Taira M."/>
            <person name="Rokhsar D.S."/>
        </authorList>
    </citation>
    <scope>NUCLEOTIDE SEQUENCE [LARGE SCALE GENOMIC DNA]</scope>
    <source>
        <strain evidence="7">J</strain>
    </source>
</reference>
<dbReference type="EC" id="5.4.99.25" evidence="2"/>
<dbReference type="GO" id="GO:0003723">
    <property type="term" value="F:RNA binding"/>
    <property type="evidence" value="ECO:0007669"/>
    <property type="project" value="InterPro"/>
</dbReference>
<proteinExistence type="inferred from homology"/>
<dbReference type="Proteomes" id="UP000694892">
    <property type="component" value="Chromosome 7L"/>
</dbReference>
<dbReference type="PANTHER" id="PTHR13767:SF2">
    <property type="entry name" value="PSEUDOURIDYLATE SYNTHASE TRUB1"/>
    <property type="match status" value="1"/>
</dbReference>
<dbReference type="GO" id="GO:0160148">
    <property type="term" value="F:tRNA pseudouridine(55) synthase activity"/>
    <property type="evidence" value="ECO:0007669"/>
    <property type="project" value="UniProtKB-EC"/>
</dbReference>
<name>A0A974CDI8_XENLA</name>
<evidence type="ECO:0000256" key="1">
    <source>
        <dbReference type="ARBA" id="ARBA00008999"/>
    </source>
</evidence>
<sequence>MRLYCAAKLELCENSSVRPALLPVLGCHVVHQCRTERQYVQLQGKKQTLPEHMAGDMAVKLLALNGLFPVYKPKGPTSAQVVAQLKGALLKEAGLKEYAKKRKQTLKIGHGGTLDSSASGVLDHITKDDLEGALKSFTGNIMQVPPLFSALKRDGKRLSNLLRDGAEVEAKPARPVTVYQLSLRDFQPPLFTLDVECGGGFYVRSLVNDLGKELKTCASVKELVRTKQGPFTLEDHMLKEEDWNISRIAQALQEYDPLLPVEPGNKRLRAEPADNTVASGE</sequence>
<dbReference type="SUPFAM" id="SSF55120">
    <property type="entry name" value="Pseudouridine synthase"/>
    <property type="match status" value="1"/>
</dbReference>
<evidence type="ECO:0000256" key="4">
    <source>
        <dbReference type="ARBA" id="ARBA00023235"/>
    </source>
</evidence>
<dbReference type="GO" id="GO:0006400">
    <property type="term" value="P:tRNA modification"/>
    <property type="evidence" value="ECO:0007669"/>
    <property type="project" value="TreeGrafter"/>
</dbReference>
<dbReference type="Gene3D" id="3.30.2350.10">
    <property type="entry name" value="Pseudouridine synthase"/>
    <property type="match status" value="2"/>
</dbReference>